<keyword evidence="3" id="KW-1185">Reference proteome</keyword>
<protein>
    <recommendedName>
        <fullName evidence="4">Lipoprotein</fullName>
    </recommendedName>
</protein>
<dbReference type="PROSITE" id="PS51257">
    <property type="entry name" value="PROKAR_LIPOPROTEIN"/>
    <property type="match status" value="1"/>
</dbReference>
<dbReference type="EMBL" id="CP001674">
    <property type="protein sequence ID" value="ACT50144.1"/>
    <property type="molecule type" value="Genomic_DNA"/>
</dbReference>
<proteinExistence type="predicted"/>
<reference evidence="3" key="1">
    <citation type="submission" date="2009-07" db="EMBL/GenBank/DDBJ databases">
        <title>Complete sequence of chromosome of Methylovorus sp. SIP3-4.</title>
        <authorList>
            <person name="Lucas S."/>
            <person name="Copeland A."/>
            <person name="Lapidus A."/>
            <person name="Glavina del Rio T."/>
            <person name="Tice H."/>
            <person name="Bruce D."/>
            <person name="Goodwin L."/>
            <person name="Pitluck S."/>
            <person name="Clum A."/>
            <person name="Larimer F."/>
            <person name="Land M."/>
            <person name="Hauser L."/>
            <person name="Kyrpides N."/>
            <person name="Mikhailova N."/>
            <person name="Kayluzhnaya M."/>
            <person name="Chistoserdova L."/>
        </authorList>
    </citation>
    <scope>NUCLEOTIDE SEQUENCE [LARGE SCALE GENOMIC DNA]</scope>
    <source>
        <strain evidence="3">SIP3-4</strain>
    </source>
</reference>
<gene>
    <name evidence="2" type="ordered locus">Msip34_0896</name>
</gene>
<dbReference type="AlphaFoldDB" id="C6XC69"/>
<evidence type="ECO:0008006" key="4">
    <source>
        <dbReference type="Google" id="ProtNLM"/>
    </source>
</evidence>
<evidence type="ECO:0000313" key="3">
    <source>
        <dbReference type="Proteomes" id="UP000002743"/>
    </source>
</evidence>
<feature type="chain" id="PRO_5002971036" description="Lipoprotein" evidence="1">
    <location>
        <begin position="29"/>
        <end position="132"/>
    </location>
</feature>
<dbReference type="STRING" id="582744.Msip34_0896"/>
<dbReference type="HOGENOM" id="CLU_1914614_0_0_4"/>
<evidence type="ECO:0000313" key="2">
    <source>
        <dbReference type="EMBL" id="ACT50144.1"/>
    </source>
</evidence>
<organism evidence="2 3">
    <name type="scientific">Methylovorus glucosotrophus (strain SIP3-4)</name>
    <dbReference type="NCBI Taxonomy" id="582744"/>
    <lineage>
        <taxon>Bacteria</taxon>
        <taxon>Pseudomonadati</taxon>
        <taxon>Pseudomonadota</taxon>
        <taxon>Betaproteobacteria</taxon>
        <taxon>Nitrosomonadales</taxon>
        <taxon>Methylophilaceae</taxon>
        <taxon>Methylovorus</taxon>
    </lineage>
</organism>
<name>C6XC69_METGS</name>
<evidence type="ECO:0000256" key="1">
    <source>
        <dbReference type="SAM" id="SignalP"/>
    </source>
</evidence>
<dbReference type="KEGG" id="mei:Msip34_0896"/>
<dbReference type="Proteomes" id="UP000002743">
    <property type="component" value="Chromosome"/>
</dbReference>
<keyword evidence="1" id="KW-0732">Signal</keyword>
<accession>C6XC69</accession>
<reference evidence="2 3" key="2">
    <citation type="journal article" date="2011" name="J. Bacteriol.">
        <title>Genomes of three methylotrophs from a single niche uncover genetic and metabolic divergence of Methylophilaceae.</title>
        <authorList>
            <person name="Lapidus A."/>
            <person name="Clum A."/>
            <person name="Labutti K."/>
            <person name="Kaluzhnaya M.G."/>
            <person name="Lim S."/>
            <person name="Beck D.A."/>
            <person name="Glavina Del Rio T."/>
            <person name="Nolan M."/>
            <person name="Mavromatis K."/>
            <person name="Huntemann M."/>
            <person name="Lucas S."/>
            <person name="Lidstrom M.E."/>
            <person name="Ivanova N."/>
            <person name="Chistoserdova L."/>
        </authorList>
    </citation>
    <scope>NUCLEOTIDE SEQUENCE [LARGE SCALE GENOMIC DNA]</scope>
    <source>
        <strain evidence="2 3">SIP3-4</strain>
    </source>
</reference>
<sequence length="132" mass="14450" precursor="true">MDQGRKPGMLTFASMLIALLLSSCASNAPQSSAMLLKARYQFADSSENASYCLLQRLAESYPNRTSTVDQTAHGWDIRLRADQRVLFVLSMSDVKGQKTLGELFLPEGDMGNTAWIGRITSAALPCKGKPVY</sequence>
<feature type="signal peptide" evidence="1">
    <location>
        <begin position="1"/>
        <end position="28"/>
    </location>
</feature>